<dbReference type="SUPFAM" id="SSF48403">
    <property type="entry name" value="Ankyrin repeat"/>
    <property type="match status" value="1"/>
</dbReference>
<evidence type="ECO:0008006" key="8">
    <source>
        <dbReference type="Google" id="ProtNLM"/>
    </source>
</evidence>
<feature type="repeat" description="ANK" evidence="2">
    <location>
        <begin position="1016"/>
        <end position="1048"/>
    </location>
</feature>
<evidence type="ECO:0000256" key="2">
    <source>
        <dbReference type="PROSITE-ProRule" id="PRU00023"/>
    </source>
</evidence>
<evidence type="ECO:0000313" key="7">
    <source>
        <dbReference type="Proteomes" id="UP000754883"/>
    </source>
</evidence>
<evidence type="ECO:0000313" key="6">
    <source>
        <dbReference type="EMBL" id="CAG9992741.1"/>
    </source>
</evidence>
<dbReference type="Pfam" id="PF01048">
    <property type="entry name" value="PNP_UDP_1"/>
    <property type="match status" value="1"/>
</dbReference>
<sequence>MSEGVERNDVSTQGQRGFHARRDPTQQNVSSADTLYELQSQHRVYRFAWICALYFEMTAARAMLDEFHEPLASQPPEDPNNYLLGSICQQNVVIACLPNGQYGTNDAANVVANLQRTFPSVKFGLMVGIGGGIPDNEDIRLGDIVVGTKIVQHDLGKTLGEGKVHRTGQPALPSRALNSTISTLRAKHELEPSRISCILEERMGKYSDYCRPKVPDRLFQREYQHVPGVFGSPCGGCDLSNLLPRSPRPSDVPSIHYGGIASGNQVLRDATTRGMIGTELDVLCFEMEAAGFMHVLDCLCIRGICDYSDSHKNKAWQKYAAAVAAAYAREFLEFFPESSSSPVYQLPIAAIQNAGNLKTASAILDRDSMVKLLKYPQMNSRKDTIEAAEGHTCRLARPQTTEDLAWISMDYWEAWGWQICDDEVPFRGNAGARPTNPRVIISFFFDTRGNILQKSVTGMYRSLLHQLFGAYLDLPSILDRPEFRAKTEATHLAVGNLKALLKAAVLKLNRRRLTCFIDALDECDEQQALETVHFLEDLSKISTKNDIPLRICLSSRPYPHMLIPTSILLTLEDQPGHTTDMENYISNNLRIEDPNLAEELKLKIIQKASGVFMWVVVVIPILNDYDRWGRPTIKRQLEELPDTLSIIFKDILTRDKNNPDDLLFSVLWVLFAKWPLTPEEYYHALWCGLHLRGHADAEIPDLSDTFVQRKISRYIVTSSKGLVEVTKSSAPTVQFIHETVRDFLLKDNGLEYLLPHSGPGRNSICHDMLKQCCGAYLSLCSIHDFDGGGSHDSHPFRRYCSLNILHHANAAAEHVPQRSFLTELDLPILVQGLRVFQKPCKYTPAVSLTYILAREGLSKLIPNWLEICPNIHIYGEKCRHPLFAAVDQSHDTTAALLGVAPGSPDYQLVKRMDAAAFDTTPLCLACRIGDIDMARLIINSGGDLNYINKQGNSLLWVALKGGHDSLSAFLIERGADINGKFHLANMYLGLASNKGYYATAKCLLERGAVVDSTAWSWQTPLLEASQNGHQGIVRLLVEAGADLTRTDQKGRTALAVASSRAYPGIMKLLIEHGSDVNTKDKQGSKPLALALRAGQWQVAKILIENGGDLHSSDLNGCPLLLRSSRRGHGDVVELLIQHGEDVSMLSEDPVQDPTRDPPEDHIPTTDLPIGTKLLDNILINFL</sequence>
<comment type="caution">
    <text evidence="6">The sequence shown here is derived from an EMBL/GenBank/DDBJ whole genome shotgun (WGS) entry which is preliminary data.</text>
</comment>
<feature type="repeat" description="ANK" evidence="2">
    <location>
        <begin position="950"/>
        <end position="982"/>
    </location>
</feature>
<dbReference type="InterPro" id="IPR056884">
    <property type="entry name" value="NPHP3-like_N"/>
</dbReference>
<gene>
    <name evidence="6" type="ORF">CBYS24578_00010935</name>
</gene>
<dbReference type="GO" id="GO:0009116">
    <property type="term" value="P:nucleoside metabolic process"/>
    <property type="evidence" value="ECO:0007669"/>
    <property type="project" value="InterPro"/>
</dbReference>
<dbReference type="PROSITE" id="PS50297">
    <property type="entry name" value="ANK_REP_REGION"/>
    <property type="match status" value="5"/>
</dbReference>
<feature type="domain" description="Nucleoside phosphorylase" evidence="4">
    <location>
        <begin position="71"/>
        <end position="331"/>
    </location>
</feature>
<dbReference type="Proteomes" id="UP000754883">
    <property type="component" value="Unassembled WGS sequence"/>
</dbReference>
<dbReference type="InterPro" id="IPR000845">
    <property type="entry name" value="Nucleoside_phosphorylase_d"/>
</dbReference>
<feature type="repeat" description="ANK" evidence="2">
    <location>
        <begin position="1115"/>
        <end position="1147"/>
    </location>
</feature>
<keyword evidence="7" id="KW-1185">Reference proteome</keyword>
<keyword evidence="1" id="KW-0677">Repeat</keyword>
<dbReference type="PROSITE" id="PS50088">
    <property type="entry name" value="ANK_REPEAT"/>
    <property type="match status" value="6"/>
</dbReference>
<dbReference type="AlphaFoldDB" id="A0A9N9Y8E6"/>
<reference evidence="6" key="1">
    <citation type="submission" date="2021-10" db="EMBL/GenBank/DDBJ databases">
        <authorList>
            <person name="Piombo E."/>
        </authorList>
    </citation>
    <scope>NUCLEOTIDE SEQUENCE</scope>
</reference>
<name>A0A9N9Y8E6_9HYPO</name>
<dbReference type="PANTHER" id="PTHR46082">
    <property type="entry name" value="ATP/GTP-BINDING PROTEIN-RELATED"/>
    <property type="match status" value="1"/>
</dbReference>
<dbReference type="Pfam" id="PF24883">
    <property type="entry name" value="NPHP3_N"/>
    <property type="match status" value="1"/>
</dbReference>
<feature type="repeat" description="ANK" evidence="2">
    <location>
        <begin position="1082"/>
        <end position="1114"/>
    </location>
</feature>
<dbReference type="OrthoDB" id="194358at2759"/>
<feature type="compositionally biased region" description="Basic and acidic residues" evidence="3">
    <location>
        <begin position="1153"/>
        <end position="1163"/>
    </location>
</feature>
<organism evidence="6 7">
    <name type="scientific">Clonostachys byssicola</name>
    <dbReference type="NCBI Taxonomy" id="160290"/>
    <lineage>
        <taxon>Eukaryota</taxon>
        <taxon>Fungi</taxon>
        <taxon>Dikarya</taxon>
        <taxon>Ascomycota</taxon>
        <taxon>Pezizomycotina</taxon>
        <taxon>Sordariomycetes</taxon>
        <taxon>Hypocreomycetidae</taxon>
        <taxon>Hypocreales</taxon>
        <taxon>Bionectriaceae</taxon>
        <taxon>Clonostachys</taxon>
    </lineage>
</organism>
<evidence type="ECO:0000259" key="4">
    <source>
        <dbReference type="Pfam" id="PF01048"/>
    </source>
</evidence>
<keyword evidence="2" id="KW-0040">ANK repeat</keyword>
<dbReference type="InterPro" id="IPR002110">
    <property type="entry name" value="Ankyrin_rpt"/>
</dbReference>
<feature type="repeat" description="ANK" evidence="2">
    <location>
        <begin position="917"/>
        <end position="949"/>
    </location>
</feature>
<dbReference type="SUPFAM" id="SSF53167">
    <property type="entry name" value="Purine and uridine phosphorylases"/>
    <property type="match status" value="1"/>
</dbReference>
<dbReference type="Gene3D" id="1.25.40.20">
    <property type="entry name" value="Ankyrin repeat-containing domain"/>
    <property type="match status" value="1"/>
</dbReference>
<dbReference type="GO" id="GO:0003824">
    <property type="term" value="F:catalytic activity"/>
    <property type="evidence" value="ECO:0007669"/>
    <property type="project" value="InterPro"/>
</dbReference>
<dbReference type="InterPro" id="IPR036770">
    <property type="entry name" value="Ankyrin_rpt-contain_sf"/>
</dbReference>
<dbReference type="Pfam" id="PF12796">
    <property type="entry name" value="Ank_2"/>
    <property type="match status" value="2"/>
</dbReference>
<dbReference type="EMBL" id="CABFNO020001496">
    <property type="protein sequence ID" value="CAG9992741.1"/>
    <property type="molecule type" value="Genomic_DNA"/>
</dbReference>
<proteinExistence type="predicted"/>
<protein>
    <recommendedName>
        <fullName evidence="8">Nucleoside phosphorylase domain-containing protein</fullName>
    </recommendedName>
</protein>
<dbReference type="Gene3D" id="3.40.50.1580">
    <property type="entry name" value="Nucleoside phosphorylase domain"/>
    <property type="match status" value="1"/>
</dbReference>
<feature type="region of interest" description="Disordered" evidence="3">
    <location>
        <begin position="1"/>
        <end position="26"/>
    </location>
</feature>
<dbReference type="InterPro" id="IPR035994">
    <property type="entry name" value="Nucleoside_phosphorylase_sf"/>
</dbReference>
<feature type="domain" description="Nephrocystin 3-like N-terminal" evidence="5">
    <location>
        <begin position="440"/>
        <end position="556"/>
    </location>
</feature>
<dbReference type="SMART" id="SM00248">
    <property type="entry name" value="ANK"/>
    <property type="match status" value="7"/>
</dbReference>
<evidence type="ECO:0000256" key="1">
    <source>
        <dbReference type="ARBA" id="ARBA00022737"/>
    </source>
</evidence>
<evidence type="ECO:0000256" key="3">
    <source>
        <dbReference type="SAM" id="MobiDB-lite"/>
    </source>
</evidence>
<dbReference type="InterPro" id="IPR053137">
    <property type="entry name" value="NLR-like"/>
</dbReference>
<dbReference type="PANTHER" id="PTHR46082:SF11">
    <property type="entry name" value="AAA+ ATPASE DOMAIN-CONTAINING PROTEIN-RELATED"/>
    <property type="match status" value="1"/>
</dbReference>
<feature type="region of interest" description="Disordered" evidence="3">
    <location>
        <begin position="1143"/>
        <end position="1166"/>
    </location>
</feature>
<feature type="repeat" description="ANK" evidence="2">
    <location>
        <begin position="1049"/>
        <end position="1081"/>
    </location>
</feature>
<evidence type="ECO:0000259" key="5">
    <source>
        <dbReference type="Pfam" id="PF24883"/>
    </source>
</evidence>
<accession>A0A9N9Y8E6</accession>